<dbReference type="Pfam" id="PF01553">
    <property type="entry name" value="Acyltransferase"/>
    <property type="match status" value="1"/>
</dbReference>
<evidence type="ECO:0000256" key="2">
    <source>
        <dbReference type="ARBA" id="ARBA00023315"/>
    </source>
</evidence>
<evidence type="ECO:0000313" key="4">
    <source>
        <dbReference type="EMBL" id="OYR87997.1"/>
    </source>
</evidence>
<dbReference type="AlphaFoldDB" id="A0A256LDT8"/>
<comment type="caution">
    <text evidence="5">The sequence shown here is derived from an EMBL/GenBank/DDBJ whole genome shotgun (WGS) entry which is preliminary data.</text>
</comment>
<keyword evidence="2 5" id="KW-0012">Acyltransferase</keyword>
<dbReference type="Proteomes" id="UP000215828">
    <property type="component" value="Unassembled WGS sequence"/>
</dbReference>
<evidence type="ECO:0000256" key="1">
    <source>
        <dbReference type="ARBA" id="ARBA00022679"/>
    </source>
</evidence>
<dbReference type="GO" id="GO:0006654">
    <property type="term" value="P:phosphatidic acid biosynthetic process"/>
    <property type="evidence" value="ECO:0007669"/>
    <property type="project" value="TreeGrafter"/>
</dbReference>
<dbReference type="Proteomes" id="UP000216316">
    <property type="component" value="Unassembled WGS sequence"/>
</dbReference>
<reference evidence="5 6" key="1">
    <citation type="submission" date="2017-04" db="EMBL/GenBank/DDBJ databases">
        <authorList>
            <person name="Afonso C.L."/>
            <person name="Miller P.J."/>
            <person name="Scott M.A."/>
            <person name="Spackman E."/>
            <person name="Goraichik I."/>
            <person name="Dimitrov K.M."/>
            <person name="Suarez D.L."/>
            <person name="Swayne D.E."/>
        </authorList>
    </citation>
    <scope>NUCLEOTIDE SEQUENCE [LARGE SCALE GENOMIC DNA]</scope>
    <source>
        <strain evidence="5 6">609q</strain>
    </source>
</reference>
<evidence type="ECO:0000313" key="7">
    <source>
        <dbReference type="Proteomes" id="UP000216316"/>
    </source>
</evidence>
<keyword evidence="7" id="KW-1185">Reference proteome</keyword>
<protein>
    <submittedName>
        <fullName evidence="5">1-acyl-sn-glycerol-3-phosphate acyltransferase</fullName>
    </submittedName>
</protein>
<dbReference type="EMBL" id="NGNV01000022">
    <property type="protein sequence ID" value="OYR87997.1"/>
    <property type="molecule type" value="Genomic_DNA"/>
</dbReference>
<dbReference type="InterPro" id="IPR002123">
    <property type="entry name" value="Plipid/glycerol_acylTrfase"/>
</dbReference>
<evidence type="ECO:0000313" key="6">
    <source>
        <dbReference type="Proteomes" id="UP000215828"/>
    </source>
</evidence>
<dbReference type="PANTHER" id="PTHR10434">
    <property type="entry name" value="1-ACYL-SN-GLYCEROL-3-PHOSPHATE ACYLTRANSFERASE"/>
    <property type="match status" value="1"/>
</dbReference>
<sequence>MIIGKNRRQVILNIKKSVKEKNFNAKVEPNDPILSKKERLNLVKNFWTNHDKLFSRIINLIARGILNVGTPILTFNTKIDNPTSLKNLSSAIVTCNHYNQFDCLPLKRLAMNYHKRLYFVIEDANLKLPNWIGFLMRNIDSIPVTASIEYLGRDLPRHLERILLRNNWIVIYPEQELWQNYRKPRPLQKGAYYYAAKMNVPIISCFVEIRDTKKREKLHPEFNKTRWILHVLPTIYPNPKLSIVENAQKMQEIDYQQKKQAYEKAYHKKLDYKFTDWDIAGYNKK</sequence>
<organism evidence="5 6">
    <name type="scientific">Lactobacillus taiwanensis</name>
    <dbReference type="NCBI Taxonomy" id="508451"/>
    <lineage>
        <taxon>Bacteria</taxon>
        <taxon>Bacillati</taxon>
        <taxon>Bacillota</taxon>
        <taxon>Bacilli</taxon>
        <taxon>Lactobacillales</taxon>
        <taxon>Lactobacillaceae</taxon>
        <taxon>Lactobacillus</taxon>
    </lineage>
</organism>
<dbReference type="CDD" id="cd07989">
    <property type="entry name" value="LPLAT_AGPAT-like"/>
    <property type="match status" value="1"/>
</dbReference>
<feature type="domain" description="Phospholipid/glycerol acyltransferase" evidence="3">
    <location>
        <begin position="91"/>
        <end position="210"/>
    </location>
</feature>
<reference evidence="4" key="2">
    <citation type="submission" date="2017-05" db="EMBL/GenBank/DDBJ databases">
        <authorList>
            <person name="Lin X.B."/>
            <person name="Stothard P."/>
            <person name="Tasseva G."/>
            <person name="Walter J."/>
        </authorList>
    </citation>
    <scope>NUCLEOTIDE SEQUENCE</scope>
    <source>
        <strain evidence="4">609u</strain>
    </source>
</reference>
<accession>A0A256LDT8</accession>
<dbReference type="GO" id="GO:0003841">
    <property type="term" value="F:1-acylglycerol-3-phosphate O-acyltransferase activity"/>
    <property type="evidence" value="ECO:0007669"/>
    <property type="project" value="TreeGrafter"/>
</dbReference>
<evidence type="ECO:0000313" key="5">
    <source>
        <dbReference type="EMBL" id="OYR91470.1"/>
    </source>
</evidence>
<name>A0A256LDT8_9LACO</name>
<dbReference type="PANTHER" id="PTHR10434:SF11">
    <property type="entry name" value="1-ACYL-SN-GLYCEROL-3-PHOSPHATE ACYLTRANSFERASE"/>
    <property type="match status" value="1"/>
</dbReference>
<gene>
    <name evidence="4" type="ORF">CBF53_05640</name>
    <name evidence="5" type="ORF">CBF70_06330</name>
</gene>
<dbReference type="SUPFAM" id="SSF69593">
    <property type="entry name" value="Glycerol-3-phosphate (1)-acyltransferase"/>
    <property type="match status" value="1"/>
</dbReference>
<proteinExistence type="predicted"/>
<dbReference type="SMART" id="SM00563">
    <property type="entry name" value="PlsC"/>
    <property type="match status" value="1"/>
</dbReference>
<evidence type="ECO:0000259" key="3">
    <source>
        <dbReference type="SMART" id="SM00563"/>
    </source>
</evidence>
<reference evidence="6 7" key="3">
    <citation type="submission" date="2017-09" db="EMBL/GenBank/DDBJ databases">
        <title>Tripartite evolution among Lactobacillus johnsonii, Lactobacillus taiwanensis, Lactobacillus reuteri and their rodent host.</title>
        <authorList>
            <person name="Wang T."/>
            <person name="Knowles S."/>
            <person name="Cheng C."/>
        </authorList>
    </citation>
    <scope>NUCLEOTIDE SEQUENCE [LARGE SCALE GENOMIC DNA]</scope>
    <source>
        <strain evidence="5 6">609q</strain>
        <strain evidence="4 7">609u</strain>
    </source>
</reference>
<dbReference type="RefSeq" id="WP_057718190.1">
    <property type="nucleotide sequence ID" value="NZ_CP059276.1"/>
</dbReference>
<keyword evidence="1 5" id="KW-0808">Transferase</keyword>
<dbReference type="EMBL" id="NGNX01000022">
    <property type="protein sequence ID" value="OYR91470.1"/>
    <property type="molecule type" value="Genomic_DNA"/>
</dbReference>
<dbReference type="GeneID" id="64332812"/>